<protein>
    <submittedName>
        <fullName evidence="1">Uncharacterized protein</fullName>
    </submittedName>
</protein>
<accession>A0ACB9RUS8</accession>
<sequence>MDAALDTMLQYGFNLKVVRRTIQELLKTLLEFLDGAGTSAARDLMVFDIPEPLLSRPSKGPLERNRGSSSQPRLEESTQPAEPHRYPRHNRRSRYAERVRNIMGVKRSDNYREDPPCKRRFCYGYLGEGEQDDLFKVKQRPNALASLPVSLLLSHGKQKQSTNPGLSRPPFYRPIPRPKR</sequence>
<dbReference type="EMBL" id="CM042882">
    <property type="protein sequence ID" value="KAI4382783.1"/>
    <property type="molecule type" value="Genomic_DNA"/>
</dbReference>
<keyword evidence="2" id="KW-1185">Reference proteome</keyword>
<dbReference type="Proteomes" id="UP001057402">
    <property type="component" value="Chromosome 3"/>
</dbReference>
<organism evidence="1 2">
    <name type="scientific">Melastoma candidum</name>
    <dbReference type="NCBI Taxonomy" id="119954"/>
    <lineage>
        <taxon>Eukaryota</taxon>
        <taxon>Viridiplantae</taxon>
        <taxon>Streptophyta</taxon>
        <taxon>Embryophyta</taxon>
        <taxon>Tracheophyta</taxon>
        <taxon>Spermatophyta</taxon>
        <taxon>Magnoliopsida</taxon>
        <taxon>eudicotyledons</taxon>
        <taxon>Gunneridae</taxon>
        <taxon>Pentapetalae</taxon>
        <taxon>rosids</taxon>
        <taxon>malvids</taxon>
        <taxon>Myrtales</taxon>
        <taxon>Melastomataceae</taxon>
        <taxon>Melastomatoideae</taxon>
        <taxon>Melastomateae</taxon>
        <taxon>Melastoma</taxon>
    </lineage>
</organism>
<evidence type="ECO:0000313" key="1">
    <source>
        <dbReference type="EMBL" id="KAI4382783.1"/>
    </source>
</evidence>
<proteinExistence type="predicted"/>
<name>A0ACB9RUS8_9MYRT</name>
<evidence type="ECO:0000313" key="2">
    <source>
        <dbReference type="Proteomes" id="UP001057402"/>
    </source>
</evidence>
<comment type="caution">
    <text evidence="1">The sequence shown here is derived from an EMBL/GenBank/DDBJ whole genome shotgun (WGS) entry which is preliminary data.</text>
</comment>
<reference evidence="2" key="1">
    <citation type="journal article" date="2023" name="Front. Plant Sci.">
        <title>Chromosomal-level genome assembly of Melastoma candidum provides insights into trichome evolution.</title>
        <authorList>
            <person name="Zhong Y."/>
            <person name="Wu W."/>
            <person name="Sun C."/>
            <person name="Zou P."/>
            <person name="Liu Y."/>
            <person name="Dai S."/>
            <person name="Zhou R."/>
        </authorList>
    </citation>
    <scope>NUCLEOTIDE SEQUENCE [LARGE SCALE GENOMIC DNA]</scope>
</reference>
<gene>
    <name evidence="1" type="ORF">MLD38_008699</name>
</gene>